<organism evidence="1 2">
    <name type="scientific">Brassica rapa subsp. trilocularis</name>
    <dbReference type="NCBI Taxonomy" id="1813537"/>
    <lineage>
        <taxon>Eukaryota</taxon>
        <taxon>Viridiplantae</taxon>
        <taxon>Streptophyta</taxon>
        <taxon>Embryophyta</taxon>
        <taxon>Tracheophyta</taxon>
        <taxon>Spermatophyta</taxon>
        <taxon>Magnoliopsida</taxon>
        <taxon>eudicotyledons</taxon>
        <taxon>Gunneridae</taxon>
        <taxon>Pentapetalae</taxon>
        <taxon>rosids</taxon>
        <taxon>malvids</taxon>
        <taxon>Brassicales</taxon>
        <taxon>Brassicaceae</taxon>
        <taxon>Brassiceae</taxon>
        <taxon>Brassica</taxon>
    </lineage>
</organism>
<dbReference type="Proteomes" id="UP000823674">
    <property type="component" value="Chromosome A08"/>
</dbReference>
<dbReference type="EMBL" id="JADBGQ010000007">
    <property type="protein sequence ID" value="KAG5389503.1"/>
    <property type="molecule type" value="Genomic_DNA"/>
</dbReference>
<evidence type="ECO:0000313" key="2">
    <source>
        <dbReference type="Proteomes" id="UP000823674"/>
    </source>
</evidence>
<name>A0ABQ7LV34_BRACM</name>
<evidence type="ECO:0008006" key="3">
    <source>
        <dbReference type="Google" id="ProtNLM"/>
    </source>
</evidence>
<accession>A0ABQ7LV34</accession>
<comment type="caution">
    <text evidence="1">The sequence shown here is derived from an EMBL/GenBank/DDBJ whole genome shotgun (WGS) entry which is preliminary data.</text>
</comment>
<evidence type="ECO:0000313" key="1">
    <source>
        <dbReference type="EMBL" id="KAG5389503.1"/>
    </source>
</evidence>
<reference evidence="1 2" key="1">
    <citation type="submission" date="2021-03" db="EMBL/GenBank/DDBJ databases">
        <authorList>
            <person name="King G.J."/>
            <person name="Bancroft I."/>
            <person name="Baten A."/>
            <person name="Bloomfield J."/>
            <person name="Borpatragohain P."/>
            <person name="He Z."/>
            <person name="Irish N."/>
            <person name="Irwin J."/>
            <person name="Liu K."/>
            <person name="Mauleon R.P."/>
            <person name="Moore J."/>
            <person name="Morris R."/>
            <person name="Ostergaard L."/>
            <person name="Wang B."/>
            <person name="Wells R."/>
        </authorList>
    </citation>
    <scope>NUCLEOTIDE SEQUENCE [LARGE SCALE GENOMIC DNA]</scope>
    <source>
        <strain evidence="1">R-o-18</strain>
        <tissue evidence="1">Leaf</tissue>
    </source>
</reference>
<keyword evidence="2" id="KW-1185">Reference proteome</keyword>
<protein>
    <recommendedName>
        <fullName evidence="3">Site-specific DNA-methyltransferase (adenine-specific)</fullName>
    </recommendedName>
</protein>
<sequence length="155" mass="18272">MSFPLANKIEAKCWRIAQRIDEIMEIDMGVKGRYTRTKSPLQAEDEGLLWTMQVILKFGHREMVFQSTVNNWLYSFKRRKIGLRWTRSSTKYKLYPKNFFFFFFFEFSEFSELSIAYIPRSLKFCTNSLAKGVRSRASRSAFVNPFVTKLASPTS</sequence>
<proteinExistence type="predicted"/>
<gene>
    <name evidence="1" type="primary">A08g507850.1_BraROA</name>
    <name evidence="1" type="ORF">IGI04_031044</name>
</gene>